<dbReference type="Proteomes" id="UP000266723">
    <property type="component" value="Unassembled WGS sequence"/>
</dbReference>
<protein>
    <submittedName>
        <fullName evidence="1">Uncharacterized protein</fullName>
    </submittedName>
</protein>
<evidence type="ECO:0000313" key="1">
    <source>
        <dbReference type="EMBL" id="KAF3594057.1"/>
    </source>
</evidence>
<dbReference type="EMBL" id="QGKV02000299">
    <property type="protein sequence ID" value="KAF3594057.1"/>
    <property type="molecule type" value="Genomic_DNA"/>
</dbReference>
<name>A0ABQ7EAL0_BRACR</name>
<keyword evidence="2" id="KW-1185">Reference proteome</keyword>
<sequence>MFGFLSGVDAFDSVVWPAYVLVSHLPSGRISSELYRILLGLLLFVPSLFQLIPASIGSTTTFDWNSFIGRGVRLGYSCMASFRWTVSWFLASILESVKAVKVPARVLCVSVF</sequence>
<reference evidence="1 2" key="1">
    <citation type="journal article" date="2020" name="BMC Genomics">
        <title>Intraspecific diversification of the crop wild relative Brassica cretica Lam. using demographic model selection.</title>
        <authorList>
            <person name="Kioukis A."/>
            <person name="Michalopoulou V.A."/>
            <person name="Briers L."/>
            <person name="Pirintsos S."/>
            <person name="Studholme D.J."/>
            <person name="Pavlidis P."/>
            <person name="Sarris P.F."/>
        </authorList>
    </citation>
    <scope>NUCLEOTIDE SEQUENCE [LARGE SCALE GENOMIC DNA]</scope>
    <source>
        <strain evidence="2">cv. PFS-1207/04</strain>
    </source>
</reference>
<comment type="caution">
    <text evidence="1">The sequence shown here is derived from an EMBL/GenBank/DDBJ whole genome shotgun (WGS) entry which is preliminary data.</text>
</comment>
<proteinExistence type="predicted"/>
<gene>
    <name evidence="1" type="ORF">DY000_02022582</name>
</gene>
<organism evidence="1 2">
    <name type="scientific">Brassica cretica</name>
    <name type="common">Mustard</name>
    <dbReference type="NCBI Taxonomy" id="69181"/>
    <lineage>
        <taxon>Eukaryota</taxon>
        <taxon>Viridiplantae</taxon>
        <taxon>Streptophyta</taxon>
        <taxon>Embryophyta</taxon>
        <taxon>Tracheophyta</taxon>
        <taxon>Spermatophyta</taxon>
        <taxon>Magnoliopsida</taxon>
        <taxon>eudicotyledons</taxon>
        <taxon>Gunneridae</taxon>
        <taxon>Pentapetalae</taxon>
        <taxon>rosids</taxon>
        <taxon>malvids</taxon>
        <taxon>Brassicales</taxon>
        <taxon>Brassicaceae</taxon>
        <taxon>Brassiceae</taxon>
        <taxon>Brassica</taxon>
    </lineage>
</organism>
<accession>A0ABQ7EAL0</accession>
<evidence type="ECO:0000313" key="2">
    <source>
        <dbReference type="Proteomes" id="UP000266723"/>
    </source>
</evidence>